<organism evidence="2 3">
    <name type="scientific">Mesorhizobium escarrei</name>
    <dbReference type="NCBI Taxonomy" id="666018"/>
    <lineage>
        <taxon>Bacteria</taxon>
        <taxon>Pseudomonadati</taxon>
        <taxon>Pseudomonadota</taxon>
        <taxon>Alphaproteobacteria</taxon>
        <taxon>Hyphomicrobiales</taxon>
        <taxon>Phyllobacteriaceae</taxon>
        <taxon>Mesorhizobium</taxon>
    </lineage>
</organism>
<dbReference type="EMBL" id="CAKXZT010000168">
    <property type="protein sequence ID" value="CAH2408678.1"/>
    <property type="molecule type" value="Genomic_DNA"/>
</dbReference>
<evidence type="ECO:0000256" key="1">
    <source>
        <dbReference type="SAM" id="MobiDB-lite"/>
    </source>
</evidence>
<sequence>MADAAQHAGAVFDHGPEACSHPIQSVRQADHLDRAAFDEKLVAILDLGRADGRRDAFQWLRYGPYRKEPDQGGRGDESHKLVE</sequence>
<feature type="region of interest" description="Disordered" evidence="1">
    <location>
        <begin position="64"/>
        <end position="83"/>
    </location>
</feature>
<keyword evidence="3" id="KW-1185">Reference proteome</keyword>
<evidence type="ECO:0000313" key="2">
    <source>
        <dbReference type="EMBL" id="CAH2408678.1"/>
    </source>
</evidence>
<evidence type="ECO:0000313" key="3">
    <source>
        <dbReference type="Proteomes" id="UP001153050"/>
    </source>
</evidence>
<protein>
    <submittedName>
        <fullName evidence="2">Uncharacterized protein</fullName>
    </submittedName>
</protein>
<feature type="compositionally biased region" description="Basic and acidic residues" evidence="1">
    <location>
        <begin position="65"/>
        <end position="83"/>
    </location>
</feature>
<reference evidence="2 3" key="1">
    <citation type="submission" date="2022-03" db="EMBL/GenBank/DDBJ databases">
        <authorList>
            <person name="Brunel B."/>
        </authorList>
    </citation>
    <scope>NUCLEOTIDE SEQUENCE [LARGE SCALE GENOMIC DNA]</scope>
    <source>
        <strain evidence="2">STM5069sample</strain>
    </source>
</reference>
<comment type="caution">
    <text evidence="2">The sequence shown here is derived from an EMBL/GenBank/DDBJ whole genome shotgun (WGS) entry which is preliminary data.</text>
</comment>
<gene>
    <name evidence="2" type="ORF">MES5069_70296</name>
</gene>
<proteinExistence type="predicted"/>
<name>A0ABM9EH27_9HYPH</name>
<dbReference type="Proteomes" id="UP001153050">
    <property type="component" value="Unassembled WGS sequence"/>
</dbReference>
<accession>A0ABM9EH27</accession>